<evidence type="ECO:0008006" key="4">
    <source>
        <dbReference type="Google" id="ProtNLM"/>
    </source>
</evidence>
<dbReference type="Proteomes" id="UP000248557">
    <property type="component" value="Unassembled WGS sequence"/>
</dbReference>
<dbReference type="GeneID" id="3854714"/>
<proteinExistence type="predicted"/>
<dbReference type="Pfam" id="PF09919">
    <property type="entry name" value="DUF2149"/>
    <property type="match status" value="1"/>
</dbReference>
<organism evidence="2 3">
    <name type="scientific">Methanosphaera stadtmanae</name>
    <dbReference type="NCBI Taxonomy" id="2317"/>
    <lineage>
        <taxon>Archaea</taxon>
        <taxon>Methanobacteriati</taxon>
        <taxon>Methanobacteriota</taxon>
        <taxon>Methanomada group</taxon>
        <taxon>Methanobacteria</taxon>
        <taxon>Methanobacteriales</taxon>
        <taxon>Methanobacteriaceae</taxon>
        <taxon>Methanosphaera</taxon>
    </lineage>
</organism>
<evidence type="ECO:0000313" key="3">
    <source>
        <dbReference type="Proteomes" id="UP000248557"/>
    </source>
</evidence>
<feature type="region of interest" description="Disordered" evidence="1">
    <location>
        <begin position="53"/>
        <end position="113"/>
    </location>
</feature>
<name>A0A328Q3F6_9EURY</name>
<dbReference type="InterPro" id="IPR018676">
    <property type="entry name" value="DUF2149"/>
</dbReference>
<sequence length="113" mass="12420">MTLKRRRLSKRNHDIDPMSSAVNMTDVMLVLAVGFLIFAVMATGAQNIINSDMSPQEKQSAMQAAQQTTELDEETTPLDTKPEEIQSSGSGYQERGKVYQDPSTGKLVLVKSS</sequence>
<gene>
    <name evidence="2" type="ORF">CA615_05505</name>
</gene>
<dbReference type="OMA" id="AVNMIDC"/>
<protein>
    <recommendedName>
        <fullName evidence="4">DUF2149 domain-containing protein</fullName>
    </recommendedName>
</protein>
<accession>A0A328Q3F6</accession>
<comment type="caution">
    <text evidence="2">The sequence shown here is derived from an EMBL/GenBank/DDBJ whole genome shotgun (WGS) entry which is preliminary data.</text>
</comment>
<feature type="compositionally biased region" description="Polar residues" evidence="1">
    <location>
        <begin position="53"/>
        <end position="62"/>
    </location>
</feature>
<reference evidence="2 3" key="1">
    <citation type="submission" date="2017-05" db="EMBL/GenBank/DDBJ databases">
        <title>Host range expansion of the Methanosphaera genus to humans and monogastric animals involves recent and extensive reduction in genome content.</title>
        <authorList>
            <person name="Hoedt E.C."/>
            <person name="Volmer J.G."/>
            <person name="Parks D.H."/>
            <person name="Rosewarne C.P."/>
            <person name="Denman S.E."/>
            <person name="Mcsweeney C.S."/>
            <person name="O Cuiv P."/>
            <person name="Hugenholtz P."/>
            <person name="Tyson G.W."/>
            <person name="Morrison M."/>
        </authorList>
    </citation>
    <scope>NUCLEOTIDE SEQUENCE [LARGE SCALE GENOMIC DNA]</scope>
    <source>
        <strain evidence="2 3">PA5</strain>
    </source>
</reference>
<dbReference type="AlphaFoldDB" id="A0A328Q3F6"/>
<evidence type="ECO:0000256" key="1">
    <source>
        <dbReference type="SAM" id="MobiDB-lite"/>
    </source>
</evidence>
<evidence type="ECO:0000313" key="2">
    <source>
        <dbReference type="EMBL" id="RAP02835.1"/>
    </source>
</evidence>
<dbReference type="RefSeq" id="WP_011406689.1">
    <property type="nucleotide sequence ID" value="NZ_CATZXA010000001.1"/>
</dbReference>
<dbReference type="EMBL" id="NGJK01000070">
    <property type="protein sequence ID" value="RAP02835.1"/>
    <property type="molecule type" value="Genomic_DNA"/>
</dbReference>